<name>A0A438JBN1_VITVI</name>
<comment type="caution">
    <text evidence="2">The sequence shown here is derived from an EMBL/GenBank/DDBJ whole genome shotgun (WGS) entry which is preliminary data.</text>
</comment>
<evidence type="ECO:0000313" key="3">
    <source>
        <dbReference type="Proteomes" id="UP000288805"/>
    </source>
</evidence>
<proteinExistence type="predicted"/>
<dbReference type="EMBL" id="QGNW01000051">
    <property type="protein sequence ID" value="RVX06367.1"/>
    <property type="molecule type" value="Genomic_DNA"/>
</dbReference>
<sequence length="124" mass="14653">MVGRCSKKKTSFKVRPDNRMKFWTNKWCRDRALRDLFPTLYSITSSKDAWMEDVWDSGSWTQVWLGSKNGNFSVKSYYSFLVNGGTTPFPHGIVWNSWASVRVSFFAWEATWARILILDQLRRR</sequence>
<reference evidence="2 3" key="1">
    <citation type="journal article" date="2018" name="PLoS Genet.">
        <title>Population sequencing reveals clonal diversity and ancestral inbreeding in the grapevine cultivar Chardonnay.</title>
        <authorList>
            <person name="Roach M.J."/>
            <person name="Johnson D.L."/>
            <person name="Bohlmann J."/>
            <person name="van Vuuren H.J."/>
            <person name="Jones S.J."/>
            <person name="Pretorius I.S."/>
            <person name="Schmidt S.A."/>
            <person name="Borneman A.R."/>
        </authorList>
    </citation>
    <scope>NUCLEOTIDE SEQUENCE [LARGE SCALE GENOMIC DNA]</scope>
    <source>
        <strain evidence="3">cv. Chardonnay</strain>
        <tissue evidence="2">Leaf</tissue>
    </source>
</reference>
<dbReference type="InterPro" id="IPR026960">
    <property type="entry name" value="RVT-Znf"/>
</dbReference>
<evidence type="ECO:0000313" key="2">
    <source>
        <dbReference type="EMBL" id="RVX06367.1"/>
    </source>
</evidence>
<dbReference type="PANTHER" id="PTHR36617">
    <property type="entry name" value="PROTEIN, PUTATIVE-RELATED"/>
    <property type="match status" value="1"/>
</dbReference>
<dbReference type="AlphaFoldDB" id="A0A438JBN1"/>
<feature type="domain" description="Reverse transcriptase zinc-binding" evidence="1">
    <location>
        <begin position="72"/>
        <end position="124"/>
    </location>
</feature>
<accession>A0A438JBN1</accession>
<protein>
    <recommendedName>
        <fullName evidence="1">Reverse transcriptase zinc-binding domain-containing protein</fullName>
    </recommendedName>
</protein>
<dbReference type="Pfam" id="PF13966">
    <property type="entry name" value="zf-RVT"/>
    <property type="match status" value="1"/>
</dbReference>
<evidence type="ECO:0000259" key="1">
    <source>
        <dbReference type="Pfam" id="PF13966"/>
    </source>
</evidence>
<dbReference type="PANTHER" id="PTHR36617:SF15">
    <property type="entry name" value="REVERSE TRANSCRIPTASE ZINC-BINDING DOMAIN-CONTAINING PROTEIN"/>
    <property type="match status" value="1"/>
</dbReference>
<organism evidence="2 3">
    <name type="scientific">Vitis vinifera</name>
    <name type="common">Grape</name>
    <dbReference type="NCBI Taxonomy" id="29760"/>
    <lineage>
        <taxon>Eukaryota</taxon>
        <taxon>Viridiplantae</taxon>
        <taxon>Streptophyta</taxon>
        <taxon>Embryophyta</taxon>
        <taxon>Tracheophyta</taxon>
        <taxon>Spermatophyta</taxon>
        <taxon>Magnoliopsida</taxon>
        <taxon>eudicotyledons</taxon>
        <taxon>Gunneridae</taxon>
        <taxon>Pentapetalae</taxon>
        <taxon>rosids</taxon>
        <taxon>Vitales</taxon>
        <taxon>Vitaceae</taxon>
        <taxon>Viteae</taxon>
        <taxon>Vitis</taxon>
    </lineage>
</organism>
<dbReference type="Proteomes" id="UP000288805">
    <property type="component" value="Unassembled WGS sequence"/>
</dbReference>
<gene>
    <name evidence="2" type="ORF">CK203_023680</name>
</gene>